<proteinExistence type="predicted"/>
<protein>
    <submittedName>
        <fullName evidence="1">Uncharacterized protein</fullName>
    </submittedName>
</protein>
<dbReference type="InParanoid" id="B9RFE4"/>
<dbReference type="Proteomes" id="UP000008311">
    <property type="component" value="Unassembled WGS sequence"/>
</dbReference>
<gene>
    <name evidence="1" type="ORF">RCOM_1433970</name>
</gene>
<keyword evidence="2" id="KW-1185">Reference proteome</keyword>
<accession>B9RFE4</accession>
<reference evidence="2" key="1">
    <citation type="journal article" date="2010" name="Nat. Biotechnol.">
        <title>Draft genome sequence of the oilseed species Ricinus communis.</title>
        <authorList>
            <person name="Chan A.P."/>
            <person name="Crabtree J."/>
            <person name="Zhao Q."/>
            <person name="Lorenzi H."/>
            <person name="Orvis J."/>
            <person name="Puiu D."/>
            <person name="Melake-Berhan A."/>
            <person name="Jones K.M."/>
            <person name="Redman J."/>
            <person name="Chen G."/>
            <person name="Cahoon E.B."/>
            <person name="Gedil M."/>
            <person name="Stanke M."/>
            <person name="Haas B.J."/>
            <person name="Wortman J.R."/>
            <person name="Fraser-Liggett C.M."/>
            <person name="Ravel J."/>
            <person name="Rabinowicz P.D."/>
        </authorList>
    </citation>
    <scope>NUCLEOTIDE SEQUENCE [LARGE SCALE GENOMIC DNA]</scope>
    <source>
        <strain evidence="2">cv. Hale</strain>
    </source>
</reference>
<organism evidence="1 2">
    <name type="scientific">Ricinus communis</name>
    <name type="common">Castor bean</name>
    <dbReference type="NCBI Taxonomy" id="3988"/>
    <lineage>
        <taxon>Eukaryota</taxon>
        <taxon>Viridiplantae</taxon>
        <taxon>Streptophyta</taxon>
        <taxon>Embryophyta</taxon>
        <taxon>Tracheophyta</taxon>
        <taxon>Spermatophyta</taxon>
        <taxon>Magnoliopsida</taxon>
        <taxon>eudicotyledons</taxon>
        <taxon>Gunneridae</taxon>
        <taxon>Pentapetalae</taxon>
        <taxon>rosids</taxon>
        <taxon>fabids</taxon>
        <taxon>Malpighiales</taxon>
        <taxon>Euphorbiaceae</taxon>
        <taxon>Acalyphoideae</taxon>
        <taxon>Acalypheae</taxon>
        <taxon>Ricinus</taxon>
    </lineage>
</organism>
<dbReference type="EMBL" id="EQ973777">
    <property type="protein sequence ID" value="EEF49915.1"/>
    <property type="molecule type" value="Genomic_DNA"/>
</dbReference>
<evidence type="ECO:0000313" key="2">
    <source>
        <dbReference type="Proteomes" id="UP000008311"/>
    </source>
</evidence>
<evidence type="ECO:0000313" key="1">
    <source>
        <dbReference type="EMBL" id="EEF49915.1"/>
    </source>
</evidence>
<sequence>MGLGYNSEHMEQVQVSCIWAASGLGLTEARPEQLRCSRLHKSISLMTPPEYLFTVVFKSRIR</sequence>
<dbReference type="AlphaFoldDB" id="B9RFE4"/>
<name>B9RFE4_RICCO</name>